<protein>
    <recommendedName>
        <fullName evidence="1">Transposase IS200-like domain-containing protein</fullName>
    </recommendedName>
</protein>
<dbReference type="KEGG" id="marq:MARGE09_P1634"/>
<dbReference type="InterPro" id="IPR002686">
    <property type="entry name" value="Transposase_17"/>
</dbReference>
<organism evidence="2 3">
    <name type="scientific">Marinagarivorans cellulosilyticus</name>
    <dbReference type="NCBI Taxonomy" id="2721545"/>
    <lineage>
        <taxon>Bacteria</taxon>
        <taxon>Pseudomonadati</taxon>
        <taxon>Pseudomonadota</taxon>
        <taxon>Gammaproteobacteria</taxon>
        <taxon>Cellvibrionales</taxon>
        <taxon>Cellvibrionaceae</taxon>
        <taxon>Marinagarivorans</taxon>
    </lineage>
</organism>
<dbReference type="SUPFAM" id="SSF143422">
    <property type="entry name" value="Transposase IS200-like"/>
    <property type="match status" value="1"/>
</dbReference>
<dbReference type="Gene3D" id="3.30.70.1290">
    <property type="entry name" value="Transposase IS200-like"/>
    <property type="match status" value="1"/>
</dbReference>
<dbReference type="GO" id="GO:0004803">
    <property type="term" value="F:transposase activity"/>
    <property type="evidence" value="ECO:0007669"/>
    <property type="project" value="InterPro"/>
</dbReference>
<dbReference type="PANTHER" id="PTHR34322:SF2">
    <property type="entry name" value="TRANSPOSASE IS200-LIKE DOMAIN-CONTAINING PROTEIN"/>
    <property type="match status" value="1"/>
</dbReference>
<dbReference type="InterPro" id="IPR036515">
    <property type="entry name" value="Transposase_17_sf"/>
</dbReference>
<proteinExistence type="predicted"/>
<reference evidence="2 3" key="1">
    <citation type="journal article" date="2022" name="IScience">
        <title>An ultrasensitive nanofiber-based assay for enzymatic hydrolysis and deep-sea microbial degradation of cellulose.</title>
        <authorList>
            <person name="Tsudome M."/>
            <person name="Tachioka M."/>
            <person name="Miyazaki M."/>
            <person name="Uchimura K."/>
            <person name="Tsuda M."/>
            <person name="Takaki Y."/>
            <person name="Deguchi S."/>
        </authorList>
    </citation>
    <scope>NUCLEOTIDE SEQUENCE [LARGE SCALE GENOMIC DNA]</scope>
    <source>
        <strain evidence="2 3">GE09</strain>
    </source>
</reference>
<name>A0AAN1WH03_9GAMM</name>
<feature type="domain" description="Transposase IS200-like" evidence="1">
    <location>
        <begin position="13"/>
        <end position="187"/>
    </location>
</feature>
<evidence type="ECO:0000313" key="2">
    <source>
        <dbReference type="EMBL" id="BCD97433.1"/>
    </source>
</evidence>
<accession>A0AAN1WH03</accession>
<dbReference type="PANTHER" id="PTHR34322">
    <property type="entry name" value="TRANSPOSASE, Y1_TNP DOMAIN-CONTAINING"/>
    <property type="match status" value="1"/>
</dbReference>
<dbReference type="RefSeq" id="WP_236986902.1">
    <property type="nucleotide sequence ID" value="NZ_AP023086.1"/>
</dbReference>
<dbReference type="EMBL" id="AP023086">
    <property type="protein sequence ID" value="BCD97433.1"/>
    <property type="molecule type" value="Genomic_DNA"/>
</dbReference>
<dbReference type="AlphaFoldDB" id="A0AAN1WH03"/>
<dbReference type="SMART" id="SM01321">
    <property type="entry name" value="Y1_Tnp"/>
    <property type="match status" value="1"/>
</dbReference>
<gene>
    <name evidence="2" type="ORF">MARGE09_P1634</name>
</gene>
<keyword evidence="3" id="KW-1185">Reference proteome</keyword>
<sequence>MTQARRTLISLDQTSWFHICSRCIKRSFLMGEDKYSGKNYEHRREWIADKLAELGGIFALDIAAYAVMSNHYHLVLHIDAGKAERWSDKTVIRRWMMLFKGNALTLKVLKNQPISKAEQYLVDDIVAEWRNRLSSISWFMRCLNEHIARLANAEDKCTGRFWEGRFKSQALLDEQAIITCMAYVDLNPVRAGIAALPETSDFTAIQQRVQSLNTPPKKAENKNPIKLAKFCKPPTKNRLPTAATVHQGQRSTGVIPFYWRDYLELIDWTGRAILPNKTGSIAMAEPKILQRLNIDSGDWLDNMPRIEKDFHHCIGRGDSIKPCAEKLDQCWVKGLGAARRLFGC</sequence>
<dbReference type="GO" id="GO:0003677">
    <property type="term" value="F:DNA binding"/>
    <property type="evidence" value="ECO:0007669"/>
    <property type="project" value="InterPro"/>
</dbReference>
<dbReference type="Proteomes" id="UP001320119">
    <property type="component" value="Chromosome"/>
</dbReference>
<dbReference type="GO" id="GO:0006313">
    <property type="term" value="P:DNA transposition"/>
    <property type="evidence" value="ECO:0007669"/>
    <property type="project" value="InterPro"/>
</dbReference>
<evidence type="ECO:0000259" key="1">
    <source>
        <dbReference type="SMART" id="SM01321"/>
    </source>
</evidence>
<evidence type="ECO:0000313" key="3">
    <source>
        <dbReference type="Proteomes" id="UP001320119"/>
    </source>
</evidence>